<evidence type="ECO:0000313" key="2">
    <source>
        <dbReference type="EMBL" id="KAK3243091.1"/>
    </source>
</evidence>
<dbReference type="AlphaFoldDB" id="A0AAE0BUL1"/>
<accession>A0AAE0BUL1</accession>
<reference evidence="2 3" key="1">
    <citation type="journal article" date="2015" name="Genome Biol. Evol.">
        <title>Comparative Genomics of a Bacterivorous Green Alga Reveals Evolutionary Causalities and Consequences of Phago-Mixotrophic Mode of Nutrition.</title>
        <authorList>
            <person name="Burns J.A."/>
            <person name="Paasch A."/>
            <person name="Narechania A."/>
            <person name="Kim E."/>
        </authorList>
    </citation>
    <scope>NUCLEOTIDE SEQUENCE [LARGE SCALE GENOMIC DNA]</scope>
    <source>
        <strain evidence="2 3">PLY_AMNH</strain>
    </source>
</reference>
<gene>
    <name evidence="2" type="ORF">CYMTET_47233</name>
</gene>
<name>A0AAE0BUL1_9CHLO</name>
<dbReference type="EMBL" id="LGRX02033085">
    <property type="protein sequence ID" value="KAK3243091.1"/>
    <property type="molecule type" value="Genomic_DNA"/>
</dbReference>
<organism evidence="2 3">
    <name type="scientific">Cymbomonas tetramitiformis</name>
    <dbReference type="NCBI Taxonomy" id="36881"/>
    <lineage>
        <taxon>Eukaryota</taxon>
        <taxon>Viridiplantae</taxon>
        <taxon>Chlorophyta</taxon>
        <taxon>Pyramimonadophyceae</taxon>
        <taxon>Pyramimonadales</taxon>
        <taxon>Pyramimonadaceae</taxon>
        <taxon>Cymbomonas</taxon>
    </lineage>
</organism>
<feature type="region of interest" description="Disordered" evidence="1">
    <location>
        <begin position="205"/>
        <end position="225"/>
    </location>
</feature>
<dbReference type="Proteomes" id="UP001190700">
    <property type="component" value="Unassembled WGS sequence"/>
</dbReference>
<comment type="caution">
    <text evidence="2">The sequence shown here is derived from an EMBL/GenBank/DDBJ whole genome shotgun (WGS) entry which is preliminary data.</text>
</comment>
<evidence type="ECO:0000256" key="1">
    <source>
        <dbReference type="SAM" id="MobiDB-lite"/>
    </source>
</evidence>
<proteinExistence type="predicted"/>
<protein>
    <submittedName>
        <fullName evidence="2">Uncharacterized protein</fullName>
    </submittedName>
</protein>
<keyword evidence="3" id="KW-1185">Reference proteome</keyword>
<evidence type="ECO:0000313" key="3">
    <source>
        <dbReference type="Proteomes" id="UP001190700"/>
    </source>
</evidence>
<sequence length="241" mass="26405">MSCLTGTHVCYDCVKQHDLCTNLHVPYEANTTLAELHIWRNIVCSYCFRKNRDCNVDACRNTGCGRVRCKTMNTNEHGAPYHLCERCLRGVENRKRSMSDAVTSSRATFRVGERVDHASGGVFKIRNRRDSTSGARLRFRAKLGSETALGAALVDTNMLPMYGGAPPGEKTLHRPVARGWTTRGMAELAARIQASLPIASARASQEDTFDFDSDSGSSSSDDNGRTTALEDVVTIAIKAIA</sequence>